<reference evidence="2" key="1">
    <citation type="submission" date="2018-02" db="EMBL/GenBank/DDBJ databases">
        <authorList>
            <person name="Hausmann B."/>
        </authorList>
    </citation>
    <scope>NUCLEOTIDE SEQUENCE [LARGE SCALE GENOMIC DNA]</scope>
    <source>
        <strain evidence="2">Peat soil MAG SbA5</strain>
    </source>
</reference>
<proteinExistence type="predicted"/>
<dbReference type="Pfam" id="PF13578">
    <property type="entry name" value="Methyltransf_24"/>
    <property type="match status" value="1"/>
</dbReference>
<organism evidence="1 2">
    <name type="scientific">Candidatus Sulfuritelmatomonas gaucii</name>
    <dbReference type="NCBI Taxonomy" id="2043161"/>
    <lineage>
        <taxon>Bacteria</taxon>
        <taxon>Pseudomonadati</taxon>
        <taxon>Acidobacteriota</taxon>
        <taxon>Terriglobia</taxon>
        <taxon>Terriglobales</taxon>
        <taxon>Acidobacteriaceae</taxon>
        <taxon>Candidatus Sulfuritelmatomonas</taxon>
    </lineage>
</organism>
<dbReference type="SUPFAM" id="SSF53335">
    <property type="entry name" value="S-adenosyl-L-methionine-dependent methyltransferases"/>
    <property type="match status" value="1"/>
</dbReference>
<protein>
    <recommendedName>
        <fullName evidence="3">Class I SAM-dependent methyltransferase</fullName>
    </recommendedName>
</protein>
<dbReference type="Gene3D" id="3.40.50.150">
    <property type="entry name" value="Vaccinia Virus protein VP39"/>
    <property type="match status" value="1"/>
</dbReference>
<evidence type="ECO:0008006" key="3">
    <source>
        <dbReference type="Google" id="ProtNLM"/>
    </source>
</evidence>
<gene>
    <name evidence="1" type="ORF">SBA5_920013</name>
</gene>
<name>A0A2N9M933_9BACT</name>
<dbReference type="Proteomes" id="UP000239735">
    <property type="component" value="Unassembled WGS sequence"/>
</dbReference>
<sequence>MREWIDKLFEHEDMVRMGHHQRAADGNLGLGWLYYALARVIRPSRAVVIGSFRGFVPLVLGKALADNAEGGELWFIDPSLVDDFWKDPEAVQRHFSERGVKNIRHFLMTTQQFAVSESYRLLGEVGLVFIDGYHSEEQARFDYATFENHLSPEGIILLHDSAVVRTSRMYGDDRAYEHRVKCFVDELKKDARLQVFDLPFGRGVTMVRKSGA</sequence>
<dbReference type="OrthoDB" id="240750at2"/>
<evidence type="ECO:0000313" key="2">
    <source>
        <dbReference type="Proteomes" id="UP000239735"/>
    </source>
</evidence>
<evidence type="ECO:0000313" key="1">
    <source>
        <dbReference type="EMBL" id="SPE31985.1"/>
    </source>
</evidence>
<accession>A0A2N9M933</accession>
<dbReference type="AlphaFoldDB" id="A0A2N9M933"/>
<dbReference type="InterPro" id="IPR029063">
    <property type="entry name" value="SAM-dependent_MTases_sf"/>
</dbReference>
<dbReference type="EMBL" id="OKRB01000155">
    <property type="protein sequence ID" value="SPE31985.1"/>
    <property type="molecule type" value="Genomic_DNA"/>
</dbReference>